<dbReference type="InterPro" id="IPR050430">
    <property type="entry name" value="Peptidase_S1"/>
</dbReference>
<dbReference type="SUPFAM" id="SSF50494">
    <property type="entry name" value="Trypsin-like serine proteases"/>
    <property type="match status" value="1"/>
</dbReference>
<proteinExistence type="inferred from homology"/>
<keyword evidence="7" id="KW-1185">Reference proteome</keyword>
<dbReference type="PANTHER" id="PTHR24276:SF98">
    <property type="entry name" value="FI18310P1-RELATED"/>
    <property type="match status" value="1"/>
</dbReference>
<dbReference type="Pfam" id="PF00089">
    <property type="entry name" value="Trypsin"/>
    <property type="match status" value="1"/>
</dbReference>
<dbReference type="InterPro" id="IPR009003">
    <property type="entry name" value="Peptidase_S1_PA"/>
</dbReference>
<keyword evidence="4" id="KW-0732">Signal</keyword>
<reference evidence="7" key="1">
    <citation type="journal article" date="2019" name="Int. J. Syst. Evol. Microbiol.">
        <title>The Global Catalogue of Microorganisms (GCM) 10K type strain sequencing project: providing services to taxonomists for standard genome sequencing and annotation.</title>
        <authorList>
            <consortium name="The Broad Institute Genomics Platform"/>
            <consortium name="The Broad Institute Genome Sequencing Center for Infectious Disease"/>
            <person name="Wu L."/>
            <person name="Ma J."/>
        </authorList>
    </citation>
    <scope>NUCLEOTIDE SEQUENCE [LARGE SCALE GENOMIC DNA]</scope>
    <source>
        <strain evidence="7">JCM 13023</strain>
    </source>
</reference>
<evidence type="ECO:0000256" key="1">
    <source>
        <dbReference type="ARBA" id="ARBA00007664"/>
    </source>
</evidence>
<evidence type="ECO:0000259" key="5">
    <source>
        <dbReference type="PROSITE" id="PS50240"/>
    </source>
</evidence>
<evidence type="ECO:0000313" key="7">
    <source>
        <dbReference type="Proteomes" id="UP001500653"/>
    </source>
</evidence>
<dbReference type="EMBL" id="BAAALN010000005">
    <property type="protein sequence ID" value="GAA1234749.1"/>
    <property type="molecule type" value="Genomic_DNA"/>
</dbReference>
<name>A0ABP4GQX7_9PSEU</name>
<gene>
    <name evidence="6" type="ORF">GCM10009676_18180</name>
</gene>
<evidence type="ECO:0000313" key="6">
    <source>
        <dbReference type="EMBL" id="GAA1234749.1"/>
    </source>
</evidence>
<keyword evidence="6" id="KW-0378">Hydrolase</keyword>
<dbReference type="Gene3D" id="2.40.10.10">
    <property type="entry name" value="Trypsin-like serine proteases"/>
    <property type="match status" value="1"/>
</dbReference>
<dbReference type="PRINTS" id="PR00722">
    <property type="entry name" value="CHYMOTRYPSIN"/>
</dbReference>
<evidence type="ECO:0000256" key="3">
    <source>
        <dbReference type="SAM" id="MobiDB-lite"/>
    </source>
</evidence>
<dbReference type="SMART" id="SM00020">
    <property type="entry name" value="Tryp_SPc"/>
    <property type="match status" value="1"/>
</dbReference>
<dbReference type="Proteomes" id="UP001500653">
    <property type="component" value="Unassembled WGS sequence"/>
</dbReference>
<dbReference type="GO" id="GO:0006508">
    <property type="term" value="P:proteolysis"/>
    <property type="evidence" value="ECO:0007669"/>
    <property type="project" value="UniProtKB-KW"/>
</dbReference>
<dbReference type="CDD" id="cd00190">
    <property type="entry name" value="Tryp_SPc"/>
    <property type="match status" value="1"/>
</dbReference>
<dbReference type="InterPro" id="IPR043504">
    <property type="entry name" value="Peptidase_S1_PA_chymotrypsin"/>
</dbReference>
<comment type="similarity">
    <text evidence="1">Belongs to the peptidase S1 family.</text>
</comment>
<feature type="domain" description="Peptidase S1" evidence="5">
    <location>
        <begin position="31"/>
        <end position="251"/>
    </location>
</feature>
<sequence>MRRLVTRAAGLAAALLLASAPAVSAAVQPDLVGGTPGDETYPFMTSLSADGEHYCGASLVRPGWLVTAAHCVDGTDAEQLTARIGSTDRAEGGEVAQPTKLVSHPSYTRPGSTGDLALVELDSPVEAEPVDLADSAEPGTATRLLGWGQTCPESGCGDAPRNLQQLDTGIVGDERCAAGFDATSEVCTDNPDGAGACYGDSGGPQLVRTGDRWRLVGVSSRAGNNEPVCGTAPSIYTSAPAYATWIDETVSA</sequence>
<dbReference type="RefSeq" id="WP_253863444.1">
    <property type="nucleotide sequence ID" value="NZ_BAAALN010000005.1"/>
</dbReference>
<feature type="signal peptide" evidence="4">
    <location>
        <begin position="1"/>
        <end position="25"/>
    </location>
</feature>
<dbReference type="GO" id="GO:0008233">
    <property type="term" value="F:peptidase activity"/>
    <property type="evidence" value="ECO:0007669"/>
    <property type="project" value="UniProtKB-KW"/>
</dbReference>
<dbReference type="InterPro" id="IPR018114">
    <property type="entry name" value="TRYPSIN_HIS"/>
</dbReference>
<dbReference type="InterPro" id="IPR001314">
    <property type="entry name" value="Peptidase_S1A"/>
</dbReference>
<dbReference type="PROSITE" id="PS00134">
    <property type="entry name" value="TRYPSIN_HIS"/>
    <property type="match status" value="1"/>
</dbReference>
<evidence type="ECO:0000256" key="2">
    <source>
        <dbReference type="ARBA" id="ARBA00023157"/>
    </source>
</evidence>
<dbReference type="PROSITE" id="PS50240">
    <property type="entry name" value="TRYPSIN_DOM"/>
    <property type="match status" value="1"/>
</dbReference>
<dbReference type="PANTHER" id="PTHR24276">
    <property type="entry name" value="POLYSERASE-RELATED"/>
    <property type="match status" value="1"/>
</dbReference>
<dbReference type="InterPro" id="IPR001254">
    <property type="entry name" value="Trypsin_dom"/>
</dbReference>
<organism evidence="6 7">
    <name type="scientific">Prauserella halophila</name>
    <dbReference type="NCBI Taxonomy" id="185641"/>
    <lineage>
        <taxon>Bacteria</taxon>
        <taxon>Bacillati</taxon>
        <taxon>Actinomycetota</taxon>
        <taxon>Actinomycetes</taxon>
        <taxon>Pseudonocardiales</taxon>
        <taxon>Pseudonocardiaceae</taxon>
        <taxon>Prauserella</taxon>
    </lineage>
</organism>
<comment type="caution">
    <text evidence="6">The sequence shown here is derived from an EMBL/GenBank/DDBJ whole genome shotgun (WGS) entry which is preliminary data.</text>
</comment>
<keyword evidence="2" id="KW-1015">Disulfide bond</keyword>
<feature type="chain" id="PRO_5046262007" evidence="4">
    <location>
        <begin position="26"/>
        <end position="252"/>
    </location>
</feature>
<feature type="region of interest" description="Disordered" evidence="3">
    <location>
        <begin position="88"/>
        <end position="109"/>
    </location>
</feature>
<evidence type="ECO:0000256" key="4">
    <source>
        <dbReference type="SAM" id="SignalP"/>
    </source>
</evidence>
<keyword evidence="6" id="KW-0645">Protease</keyword>
<protein>
    <submittedName>
        <fullName evidence="6">Serine protease</fullName>
    </submittedName>
</protein>
<accession>A0ABP4GQX7</accession>